<sequence length="63" mass="6724">MTWILIGYLAWSGYYAGGGPFTAEFATKEACLSAAAIIEKDPKFGTDGMRARHAVCVPKGTPQ</sequence>
<organism evidence="1 2">
    <name type="scientific">Azospirillum himalayense</name>
    <dbReference type="NCBI Taxonomy" id="654847"/>
    <lineage>
        <taxon>Bacteria</taxon>
        <taxon>Pseudomonadati</taxon>
        <taxon>Pseudomonadota</taxon>
        <taxon>Alphaproteobacteria</taxon>
        <taxon>Rhodospirillales</taxon>
        <taxon>Azospirillaceae</taxon>
        <taxon>Azospirillum</taxon>
    </lineage>
</organism>
<proteinExistence type="predicted"/>
<evidence type="ECO:0000313" key="2">
    <source>
        <dbReference type="Proteomes" id="UP001596166"/>
    </source>
</evidence>
<evidence type="ECO:0000313" key="1">
    <source>
        <dbReference type="EMBL" id="MFC5353527.1"/>
    </source>
</evidence>
<keyword evidence="2" id="KW-1185">Reference proteome</keyword>
<comment type="caution">
    <text evidence="1">The sequence shown here is derived from an EMBL/GenBank/DDBJ whole genome shotgun (WGS) entry which is preliminary data.</text>
</comment>
<reference evidence="2" key="1">
    <citation type="journal article" date="2019" name="Int. J. Syst. Evol. Microbiol.">
        <title>The Global Catalogue of Microorganisms (GCM) 10K type strain sequencing project: providing services to taxonomists for standard genome sequencing and annotation.</title>
        <authorList>
            <consortium name="The Broad Institute Genomics Platform"/>
            <consortium name="The Broad Institute Genome Sequencing Center for Infectious Disease"/>
            <person name="Wu L."/>
            <person name="Ma J."/>
        </authorList>
    </citation>
    <scope>NUCLEOTIDE SEQUENCE [LARGE SCALE GENOMIC DNA]</scope>
    <source>
        <strain evidence="2">CCUG 58760</strain>
    </source>
</reference>
<dbReference type="Proteomes" id="UP001596166">
    <property type="component" value="Unassembled WGS sequence"/>
</dbReference>
<accession>A0ABW0FXS3</accession>
<name>A0ABW0FXS3_9PROT</name>
<gene>
    <name evidence="1" type="ORF">ACFPMG_00780</name>
</gene>
<protein>
    <submittedName>
        <fullName evidence="1">Uncharacterized protein</fullName>
    </submittedName>
</protein>
<dbReference type="RefSeq" id="WP_376993354.1">
    <property type="nucleotide sequence ID" value="NZ_JBHSLC010000002.1"/>
</dbReference>
<dbReference type="EMBL" id="JBHSLC010000002">
    <property type="protein sequence ID" value="MFC5353527.1"/>
    <property type="molecule type" value="Genomic_DNA"/>
</dbReference>